<sequence>MFYFGGNHFFFCFSTFEFVNSRCFDGGGALYNRNNQIDFLNRDYRYSI</sequence>
<proteinExistence type="predicted"/>
<reference evidence="2" key="1">
    <citation type="journal article" date="2002" name="Science">
        <title>The draft genome of Ciona intestinalis: insights into chordate and vertebrate origins.</title>
        <authorList>
            <person name="Dehal P."/>
            <person name="Satou Y."/>
            <person name="Campbell R.K."/>
            <person name="Chapman J."/>
            <person name="Degnan B."/>
            <person name="De Tomaso A."/>
            <person name="Davidson B."/>
            <person name="Di Gregorio A."/>
            <person name="Gelpke M."/>
            <person name="Goodstein D.M."/>
            <person name="Harafuji N."/>
            <person name="Hastings K.E."/>
            <person name="Ho I."/>
            <person name="Hotta K."/>
            <person name="Huang W."/>
            <person name="Kawashima T."/>
            <person name="Lemaire P."/>
            <person name="Martinez D."/>
            <person name="Meinertzhagen I.A."/>
            <person name="Necula S."/>
            <person name="Nonaka M."/>
            <person name="Putnam N."/>
            <person name="Rash S."/>
            <person name="Saiga H."/>
            <person name="Satake M."/>
            <person name="Terry A."/>
            <person name="Yamada L."/>
            <person name="Wang H.G."/>
            <person name="Awazu S."/>
            <person name="Azumi K."/>
            <person name="Boore J."/>
            <person name="Branno M."/>
            <person name="Chin-Bow S."/>
            <person name="DeSantis R."/>
            <person name="Doyle S."/>
            <person name="Francino P."/>
            <person name="Keys D.N."/>
            <person name="Haga S."/>
            <person name="Hayashi H."/>
            <person name="Hino K."/>
            <person name="Imai K.S."/>
            <person name="Inaba K."/>
            <person name="Kano S."/>
            <person name="Kobayashi K."/>
            <person name="Kobayashi M."/>
            <person name="Lee B.I."/>
            <person name="Makabe K.W."/>
            <person name="Manohar C."/>
            <person name="Matassi G."/>
            <person name="Medina M."/>
            <person name="Mochizuki Y."/>
            <person name="Mount S."/>
            <person name="Morishita T."/>
            <person name="Miura S."/>
            <person name="Nakayama A."/>
            <person name="Nishizaka S."/>
            <person name="Nomoto H."/>
            <person name="Ohta F."/>
            <person name="Oishi K."/>
            <person name="Rigoutsos I."/>
            <person name="Sano M."/>
            <person name="Sasaki A."/>
            <person name="Sasakura Y."/>
            <person name="Shoguchi E."/>
            <person name="Shin-i T."/>
            <person name="Spagnuolo A."/>
            <person name="Stainier D."/>
            <person name="Suzuki M.M."/>
            <person name="Tassy O."/>
            <person name="Takatori N."/>
            <person name="Tokuoka M."/>
            <person name="Yagi K."/>
            <person name="Yoshizaki F."/>
            <person name="Wada S."/>
            <person name="Zhang C."/>
            <person name="Hyatt P.D."/>
            <person name="Larimer F."/>
            <person name="Detter C."/>
            <person name="Doggett N."/>
            <person name="Glavina T."/>
            <person name="Hawkins T."/>
            <person name="Richardson P."/>
            <person name="Lucas S."/>
            <person name="Kohara Y."/>
            <person name="Levine M."/>
            <person name="Satoh N."/>
            <person name="Rokhsar D.S."/>
        </authorList>
    </citation>
    <scope>NUCLEOTIDE SEQUENCE [LARGE SCALE GENOMIC DNA]</scope>
</reference>
<organism evidence="1 2">
    <name type="scientific">Ciona intestinalis</name>
    <name type="common">Transparent sea squirt</name>
    <name type="synonym">Ascidia intestinalis</name>
    <dbReference type="NCBI Taxonomy" id="7719"/>
    <lineage>
        <taxon>Eukaryota</taxon>
        <taxon>Metazoa</taxon>
        <taxon>Chordata</taxon>
        <taxon>Tunicata</taxon>
        <taxon>Ascidiacea</taxon>
        <taxon>Phlebobranchia</taxon>
        <taxon>Cionidae</taxon>
        <taxon>Ciona</taxon>
    </lineage>
</organism>
<reference evidence="1" key="3">
    <citation type="submission" date="2025-08" db="UniProtKB">
        <authorList>
            <consortium name="Ensembl"/>
        </authorList>
    </citation>
    <scope>IDENTIFICATION</scope>
</reference>
<dbReference type="AlphaFoldDB" id="F6PSU1"/>
<protein>
    <submittedName>
        <fullName evidence="1">Uncharacterized protein</fullName>
    </submittedName>
</protein>
<reference evidence="1" key="4">
    <citation type="submission" date="2025-09" db="UniProtKB">
        <authorList>
            <consortium name="Ensembl"/>
        </authorList>
    </citation>
    <scope>IDENTIFICATION</scope>
</reference>
<dbReference type="Proteomes" id="UP000008144">
    <property type="component" value="Chromosome 14"/>
</dbReference>
<evidence type="ECO:0000313" key="1">
    <source>
        <dbReference type="Ensembl" id="ENSCINP00000004700.3"/>
    </source>
</evidence>
<reference evidence="1" key="2">
    <citation type="journal article" date="2008" name="Genome Biol.">
        <title>Improved genome assembly and evidence-based global gene model set for the chordate Ciona intestinalis: new insight into intron and operon populations.</title>
        <authorList>
            <person name="Satou Y."/>
            <person name="Mineta K."/>
            <person name="Ogasawara M."/>
            <person name="Sasakura Y."/>
            <person name="Shoguchi E."/>
            <person name="Ueno K."/>
            <person name="Yamada L."/>
            <person name="Matsumoto J."/>
            <person name="Wasserscheid J."/>
            <person name="Dewar K."/>
            <person name="Wiley G.B."/>
            <person name="Macmil S.L."/>
            <person name="Roe B.A."/>
            <person name="Zeller R.W."/>
            <person name="Hastings K.E."/>
            <person name="Lemaire P."/>
            <person name="Lindquist E."/>
            <person name="Endo T."/>
            <person name="Hotta K."/>
            <person name="Inaba K."/>
        </authorList>
    </citation>
    <scope>NUCLEOTIDE SEQUENCE [LARGE SCALE GENOMIC DNA]</scope>
    <source>
        <strain evidence="1">wild type</strain>
    </source>
</reference>
<evidence type="ECO:0000313" key="2">
    <source>
        <dbReference type="Proteomes" id="UP000008144"/>
    </source>
</evidence>
<accession>F6PSU1</accession>
<keyword evidence="2" id="KW-1185">Reference proteome</keyword>
<dbReference type="InParanoid" id="F6PSU1"/>
<dbReference type="HOGENOM" id="CLU_3159685_0_0_1"/>
<name>F6PSU1_CIOIN</name>
<dbReference type="Ensembl" id="ENSCINT00000004700.3">
    <property type="protein sequence ID" value="ENSCINP00000004700.3"/>
    <property type="gene ID" value="ENSCING00000022502.1"/>
</dbReference>
<dbReference type="EMBL" id="EAAA01001274">
    <property type="status" value="NOT_ANNOTATED_CDS"/>
    <property type="molecule type" value="Genomic_DNA"/>
</dbReference>